<feature type="region of interest" description="Disordered" evidence="1">
    <location>
        <begin position="54"/>
        <end position="73"/>
    </location>
</feature>
<accession>A0A8J9Z147</accession>
<sequence length="270" mass="30510">MWALRHCRDLFAAPWNWRERLGGKPRAVAMWSVQTQSMAGKPQEVVTPETETCMDGTALGKQGGPAEPIEPHSKDISSIEAPSIESSSIDPPSIEPPSTEPPSIEPPSIESHSIEPPSIEPHSIEPAVRASETDSETTRREPLWTEAEMERFWAVLEPHVRRLSAGEAAVPVCTIELVDPDRGLDASDLRLCLWDVQELIWAGRYSQALAGLRKVRELVHVSREGREDDVVTFLDKEKDEVELFKELFMKLEPVRRRQMNNFKQVTFMRP</sequence>
<reference evidence="2" key="1">
    <citation type="submission" date="2022-01" db="EMBL/GenBank/DDBJ databases">
        <authorList>
            <person name="Braso-Vives M."/>
        </authorList>
    </citation>
    <scope>NUCLEOTIDE SEQUENCE</scope>
</reference>
<feature type="compositionally biased region" description="Pro residues" evidence="1">
    <location>
        <begin position="93"/>
        <end position="105"/>
    </location>
</feature>
<dbReference type="OrthoDB" id="5979083at2759"/>
<feature type="compositionally biased region" description="Low complexity" evidence="1">
    <location>
        <begin position="80"/>
        <end position="92"/>
    </location>
</feature>
<feature type="region of interest" description="Disordered" evidence="1">
    <location>
        <begin position="80"/>
        <end position="140"/>
    </location>
</feature>
<proteinExistence type="predicted"/>
<feature type="compositionally biased region" description="Low complexity" evidence="1">
    <location>
        <begin position="106"/>
        <end position="126"/>
    </location>
</feature>
<dbReference type="Proteomes" id="UP000838412">
    <property type="component" value="Chromosome 14"/>
</dbReference>
<gene>
    <name evidence="2" type="primary">Hypp7522</name>
    <name evidence="2" type="ORF">BLAG_LOCUS7908</name>
</gene>
<dbReference type="AlphaFoldDB" id="A0A8J9Z147"/>
<organism evidence="2 3">
    <name type="scientific">Branchiostoma lanceolatum</name>
    <name type="common">Common lancelet</name>
    <name type="synonym">Amphioxus lanceolatum</name>
    <dbReference type="NCBI Taxonomy" id="7740"/>
    <lineage>
        <taxon>Eukaryota</taxon>
        <taxon>Metazoa</taxon>
        <taxon>Chordata</taxon>
        <taxon>Cephalochordata</taxon>
        <taxon>Leptocardii</taxon>
        <taxon>Amphioxiformes</taxon>
        <taxon>Branchiostomatidae</taxon>
        <taxon>Branchiostoma</taxon>
    </lineage>
</organism>
<keyword evidence="3" id="KW-1185">Reference proteome</keyword>
<name>A0A8J9Z147_BRALA</name>
<evidence type="ECO:0000313" key="2">
    <source>
        <dbReference type="EMBL" id="CAH1245651.1"/>
    </source>
</evidence>
<protein>
    <submittedName>
        <fullName evidence="2">Hypp7522 protein</fullName>
    </submittedName>
</protein>
<evidence type="ECO:0000256" key="1">
    <source>
        <dbReference type="SAM" id="MobiDB-lite"/>
    </source>
</evidence>
<evidence type="ECO:0000313" key="3">
    <source>
        <dbReference type="Proteomes" id="UP000838412"/>
    </source>
</evidence>
<dbReference type="EMBL" id="OV696699">
    <property type="protein sequence ID" value="CAH1245651.1"/>
    <property type="molecule type" value="Genomic_DNA"/>
</dbReference>